<keyword evidence="4" id="KW-0233">DNA recombination</keyword>
<proteinExistence type="inferred from homology"/>
<dbReference type="EMBL" id="JACYTN010000057">
    <property type="protein sequence ID" value="MBD8501263.1"/>
    <property type="molecule type" value="Genomic_DNA"/>
</dbReference>
<dbReference type="RefSeq" id="WP_192027465.1">
    <property type="nucleotide sequence ID" value="NZ_JACYTN010000057.1"/>
</dbReference>
<dbReference type="InterPro" id="IPR047952">
    <property type="entry name" value="Transpos_IS4"/>
</dbReference>
<organism evidence="6 7">
    <name type="scientific">Paenibacillus arenosi</name>
    <dbReference type="NCBI Taxonomy" id="2774142"/>
    <lineage>
        <taxon>Bacteria</taxon>
        <taxon>Bacillati</taxon>
        <taxon>Bacillota</taxon>
        <taxon>Bacilli</taxon>
        <taxon>Bacillales</taxon>
        <taxon>Paenibacillaceae</taxon>
        <taxon>Paenibacillus</taxon>
    </lineage>
</organism>
<keyword evidence="7" id="KW-1185">Reference proteome</keyword>
<dbReference type="Gene3D" id="3.90.350.10">
    <property type="entry name" value="Transposase Inhibitor Protein From Tn5, Chain A, domain 1"/>
    <property type="match status" value="1"/>
</dbReference>
<accession>A0ABR9B5H7</accession>
<name>A0ABR9B5H7_9BACL</name>
<evidence type="ECO:0000313" key="7">
    <source>
        <dbReference type="Proteomes" id="UP000634529"/>
    </source>
</evidence>
<keyword evidence="3" id="KW-0238">DNA-binding</keyword>
<feature type="domain" description="Transposase IS4-like" evidence="5">
    <location>
        <begin position="108"/>
        <end position="351"/>
    </location>
</feature>
<dbReference type="InterPro" id="IPR002559">
    <property type="entry name" value="Transposase_11"/>
</dbReference>
<feature type="non-terminal residue" evidence="6">
    <location>
        <position position="352"/>
    </location>
</feature>
<evidence type="ECO:0000256" key="1">
    <source>
        <dbReference type="ARBA" id="ARBA00010075"/>
    </source>
</evidence>
<gene>
    <name evidence="6" type="ORF">IFO66_23625</name>
</gene>
<dbReference type="PANTHER" id="PTHR33258">
    <property type="entry name" value="TRANSPOSASE INSL FOR INSERTION SEQUENCE ELEMENT IS186A-RELATED"/>
    <property type="match status" value="1"/>
</dbReference>
<sequence length="352" mass="40359">MNEYANSLKETLTSLIREMSAAPAPYVENPEKDFTRKKKLPFETVMQLLISIGGNSLYKELLESQGYDVNTATTSAFVQQRNKILPSAVEFLFHQFTQSYMNIKHYRGYRLLAIDGSDLHIATDAADSDTYFQSKPNAKGYNLLHLNAAYDLCNRLYVDAIVQPRRLSNERRALADMVSRSPIEGKTIVIADRGYESYNNFAHIERKGWNYIIRVKDLGSTGILSGLHLPASGEFDRNVQFTLTKKQTKKIKAHPEMYKFVPSTSTFDFLDLQKNLFYPISFRVVRLLLPNGTYETVITNLSADEFPPDEIKLLYKMRWGIETSFRALKYTVGLTNFHAKKQKSIVQEIFAR</sequence>
<reference evidence="6 7" key="1">
    <citation type="submission" date="2020-09" db="EMBL/GenBank/DDBJ databases">
        <title>Paenibacillus sp. CAU 1523 isolated from sand of Haeundae Beach.</title>
        <authorList>
            <person name="Kim W."/>
        </authorList>
    </citation>
    <scope>NUCLEOTIDE SEQUENCE [LARGE SCALE GENOMIC DNA]</scope>
    <source>
        <strain evidence="6 7">CAU 1523</strain>
    </source>
</reference>
<evidence type="ECO:0000256" key="4">
    <source>
        <dbReference type="ARBA" id="ARBA00023172"/>
    </source>
</evidence>
<comment type="caution">
    <text evidence="6">The sequence shown here is derived from an EMBL/GenBank/DDBJ whole genome shotgun (WGS) entry which is preliminary data.</text>
</comment>
<dbReference type="NCBIfam" id="NF033592">
    <property type="entry name" value="transpos_IS4_1"/>
    <property type="match status" value="1"/>
</dbReference>
<dbReference type="PANTHER" id="PTHR33258:SF1">
    <property type="entry name" value="TRANSPOSASE INSL FOR INSERTION SEQUENCE ELEMENT IS186A-RELATED"/>
    <property type="match status" value="1"/>
</dbReference>
<dbReference type="InterPro" id="IPR012337">
    <property type="entry name" value="RNaseH-like_sf"/>
</dbReference>
<dbReference type="SUPFAM" id="SSF53098">
    <property type="entry name" value="Ribonuclease H-like"/>
    <property type="match status" value="1"/>
</dbReference>
<evidence type="ECO:0000313" key="6">
    <source>
        <dbReference type="EMBL" id="MBD8501263.1"/>
    </source>
</evidence>
<protein>
    <submittedName>
        <fullName evidence="6">IS4 family transposase</fullName>
    </submittedName>
</protein>
<dbReference type="Pfam" id="PF01609">
    <property type="entry name" value="DDE_Tnp_1"/>
    <property type="match status" value="1"/>
</dbReference>
<comment type="similarity">
    <text evidence="1">Belongs to the transposase 11 family.</text>
</comment>
<evidence type="ECO:0000259" key="5">
    <source>
        <dbReference type="Pfam" id="PF01609"/>
    </source>
</evidence>
<dbReference type="Proteomes" id="UP000634529">
    <property type="component" value="Unassembled WGS sequence"/>
</dbReference>
<keyword evidence="2" id="KW-0815">Transposition</keyword>
<evidence type="ECO:0000256" key="3">
    <source>
        <dbReference type="ARBA" id="ARBA00023125"/>
    </source>
</evidence>
<evidence type="ECO:0000256" key="2">
    <source>
        <dbReference type="ARBA" id="ARBA00022578"/>
    </source>
</evidence>